<proteinExistence type="predicted"/>
<dbReference type="GO" id="GO:0016020">
    <property type="term" value="C:membrane"/>
    <property type="evidence" value="ECO:0007669"/>
    <property type="project" value="InterPro"/>
</dbReference>
<dbReference type="SUPFAM" id="SSF55874">
    <property type="entry name" value="ATPase domain of HSP90 chaperone/DNA topoisomerase II/histidine kinase"/>
    <property type="match status" value="1"/>
</dbReference>
<evidence type="ECO:0000256" key="9">
    <source>
        <dbReference type="SAM" id="Phobius"/>
    </source>
</evidence>
<dbReference type="InterPro" id="IPR050482">
    <property type="entry name" value="Sensor_HK_TwoCompSys"/>
</dbReference>
<evidence type="ECO:0000256" key="5">
    <source>
        <dbReference type="ARBA" id="ARBA00022741"/>
    </source>
</evidence>
<dbReference type="STRING" id="561061.SAMN05660862_1307"/>
<dbReference type="InterPro" id="IPR036890">
    <property type="entry name" value="HATPase_C_sf"/>
</dbReference>
<dbReference type="InterPro" id="IPR019734">
    <property type="entry name" value="TPR_rpt"/>
</dbReference>
<dbReference type="SMART" id="SM00028">
    <property type="entry name" value="TPR"/>
    <property type="match status" value="4"/>
</dbReference>
<dbReference type="InterPro" id="IPR005467">
    <property type="entry name" value="His_kinase_dom"/>
</dbReference>
<dbReference type="Pfam" id="PF07730">
    <property type="entry name" value="HisKA_3"/>
    <property type="match status" value="1"/>
</dbReference>
<dbReference type="InterPro" id="IPR011990">
    <property type="entry name" value="TPR-like_helical_dom_sf"/>
</dbReference>
<keyword evidence="4" id="KW-0808">Transferase</keyword>
<dbReference type="PROSITE" id="PS50109">
    <property type="entry name" value="HIS_KIN"/>
    <property type="match status" value="1"/>
</dbReference>
<evidence type="ECO:0000256" key="4">
    <source>
        <dbReference type="ARBA" id="ARBA00022679"/>
    </source>
</evidence>
<accession>A0A1X7J0S5</accession>
<feature type="transmembrane region" description="Helical" evidence="9">
    <location>
        <begin position="411"/>
        <end position="432"/>
    </location>
</feature>
<dbReference type="SUPFAM" id="SSF48452">
    <property type="entry name" value="TPR-like"/>
    <property type="match status" value="2"/>
</dbReference>
<dbReference type="EC" id="2.7.13.3" evidence="2"/>
<feature type="domain" description="Histidine kinase" evidence="10">
    <location>
        <begin position="475"/>
        <end position="661"/>
    </location>
</feature>
<dbReference type="Gene3D" id="1.25.40.10">
    <property type="entry name" value="Tetratricopeptide repeat domain"/>
    <property type="match status" value="2"/>
</dbReference>
<evidence type="ECO:0000256" key="1">
    <source>
        <dbReference type="ARBA" id="ARBA00000085"/>
    </source>
</evidence>
<dbReference type="AlphaFoldDB" id="A0A1X7J0S5"/>
<keyword evidence="9" id="KW-1133">Transmembrane helix</keyword>
<dbReference type="PANTHER" id="PTHR24421:SF10">
    <property type="entry name" value="NITRATE_NITRITE SENSOR PROTEIN NARQ"/>
    <property type="match status" value="1"/>
</dbReference>
<dbReference type="Pfam" id="PF02518">
    <property type="entry name" value="HATPase_c"/>
    <property type="match status" value="1"/>
</dbReference>
<keyword evidence="6 11" id="KW-0418">Kinase</keyword>
<evidence type="ECO:0000256" key="3">
    <source>
        <dbReference type="ARBA" id="ARBA00022553"/>
    </source>
</evidence>
<evidence type="ECO:0000259" key="10">
    <source>
        <dbReference type="PROSITE" id="PS50109"/>
    </source>
</evidence>
<keyword evidence="9" id="KW-0472">Membrane</keyword>
<dbReference type="Gene3D" id="1.20.5.1930">
    <property type="match status" value="1"/>
</dbReference>
<dbReference type="SMART" id="SM00387">
    <property type="entry name" value="HATPase_c"/>
    <property type="match status" value="1"/>
</dbReference>
<keyword evidence="3" id="KW-0597">Phosphoprotein</keyword>
<dbReference type="GO" id="GO:0046983">
    <property type="term" value="F:protein dimerization activity"/>
    <property type="evidence" value="ECO:0007669"/>
    <property type="project" value="InterPro"/>
</dbReference>
<dbReference type="GO" id="GO:0005524">
    <property type="term" value="F:ATP binding"/>
    <property type="evidence" value="ECO:0007669"/>
    <property type="project" value="UniProtKB-KW"/>
</dbReference>
<evidence type="ECO:0000256" key="7">
    <source>
        <dbReference type="ARBA" id="ARBA00022840"/>
    </source>
</evidence>
<dbReference type="InterPro" id="IPR003594">
    <property type="entry name" value="HATPase_dom"/>
</dbReference>
<dbReference type="Gene3D" id="3.30.565.10">
    <property type="entry name" value="Histidine kinase-like ATPase, C-terminal domain"/>
    <property type="match status" value="1"/>
</dbReference>
<keyword evidence="9" id="KW-0812">Transmembrane</keyword>
<reference evidence="11 12" key="1">
    <citation type="submission" date="2017-04" db="EMBL/GenBank/DDBJ databases">
        <authorList>
            <person name="Afonso C.L."/>
            <person name="Miller P.J."/>
            <person name="Scott M.A."/>
            <person name="Spackman E."/>
            <person name="Goraichik I."/>
            <person name="Dimitrov K.M."/>
            <person name="Suarez D.L."/>
            <person name="Swayne D.E."/>
        </authorList>
    </citation>
    <scope>NUCLEOTIDE SEQUENCE [LARGE SCALE GENOMIC DNA]</scope>
    <source>
        <strain evidence="11 12">DSM 22418</strain>
    </source>
</reference>
<dbReference type="EMBL" id="FXAU01000002">
    <property type="protein sequence ID" value="SMG20920.1"/>
    <property type="molecule type" value="Genomic_DNA"/>
</dbReference>
<keyword evidence="8" id="KW-0902">Two-component regulatory system</keyword>
<evidence type="ECO:0000313" key="12">
    <source>
        <dbReference type="Proteomes" id="UP000192980"/>
    </source>
</evidence>
<protein>
    <recommendedName>
        <fullName evidence="2">histidine kinase</fullName>
        <ecNumber evidence="2">2.7.13.3</ecNumber>
    </recommendedName>
</protein>
<dbReference type="GO" id="GO:0000155">
    <property type="term" value="F:phosphorelay sensor kinase activity"/>
    <property type="evidence" value="ECO:0007669"/>
    <property type="project" value="InterPro"/>
</dbReference>
<evidence type="ECO:0000256" key="6">
    <source>
        <dbReference type="ARBA" id="ARBA00022777"/>
    </source>
</evidence>
<gene>
    <name evidence="11" type="ORF">SAMN05660862_1307</name>
</gene>
<keyword evidence="5" id="KW-0547">Nucleotide-binding</keyword>
<organism evidence="11 12">
    <name type="scientific">Sphingobacterium psychroaquaticum</name>
    <dbReference type="NCBI Taxonomy" id="561061"/>
    <lineage>
        <taxon>Bacteria</taxon>
        <taxon>Pseudomonadati</taxon>
        <taxon>Bacteroidota</taxon>
        <taxon>Sphingobacteriia</taxon>
        <taxon>Sphingobacteriales</taxon>
        <taxon>Sphingobacteriaceae</taxon>
        <taxon>Sphingobacterium</taxon>
    </lineage>
</organism>
<keyword evidence="7" id="KW-0067">ATP-binding</keyword>
<keyword evidence="12" id="KW-1185">Reference proteome</keyword>
<dbReference type="Proteomes" id="UP000192980">
    <property type="component" value="Unassembled WGS sequence"/>
</dbReference>
<name>A0A1X7J0S5_9SPHI</name>
<evidence type="ECO:0000313" key="11">
    <source>
        <dbReference type="EMBL" id="SMG20920.1"/>
    </source>
</evidence>
<dbReference type="InterPro" id="IPR011712">
    <property type="entry name" value="Sig_transdc_His_kin_sub3_dim/P"/>
</dbReference>
<dbReference type="CDD" id="cd16917">
    <property type="entry name" value="HATPase_UhpB-NarQ-NarX-like"/>
    <property type="match status" value="1"/>
</dbReference>
<evidence type="ECO:0000256" key="8">
    <source>
        <dbReference type="ARBA" id="ARBA00023012"/>
    </source>
</evidence>
<dbReference type="PANTHER" id="PTHR24421">
    <property type="entry name" value="NITRATE/NITRITE SENSOR PROTEIN NARX-RELATED"/>
    <property type="match status" value="1"/>
</dbReference>
<comment type="catalytic activity">
    <reaction evidence="1">
        <text>ATP + protein L-histidine = ADP + protein N-phospho-L-histidine.</text>
        <dbReference type="EC" id="2.7.13.3"/>
    </reaction>
</comment>
<evidence type="ECO:0000256" key="2">
    <source>
        <dbReference type="ARBA" id="ARBA00012438"/>
    </source>
</evidence>
<sequence length="661" mass="75305">MRTYFYLVFTFILTSLSSGKAQQLFPLDESGYLRTLHDKIDAEEPDSIRAANYLLLAGYWVTKDSTQAKDALTKAQSLKKSYAGFSADFMYYQGLYEATYGTKRAAIVCFEKSVELLKKKTDAHSKRMLAASWYQIGYLQTASKGYDILVEMLTKHCIPLVKEGVDEEMLAYYYTQLGLTFMSVGQFDKAQEQHDDALATLAKLSTEGTVHFITYCNLVSNYCYKPDSKHAKIYLDKAEALIRAFPTSSQYSNFYYQEGMYYTTIQDFPKALAALDKGVNIARTKNQAQLLQILKFRIYNIYLMQQNYPKAKSVLEDLLQEKVLIRESVNRKIVYTQLAKVNEAMGKFPEAYQWLTKSAALSDSLQQVNLVEKMNELEVQHQSVEKQSKIDALELEKAGAALAAKNKNLRISILAIAVLLLVIISVLIYFYYRNQKKLNRQIQINHEQQLTQIAHDRKLEAVEAVLQGEEQERQRLAQDLHDSMGGMLASIRMAISRDLDRSSAVQDPKKIIEKLDLTIAEMRRISRNLMPETLRNLGLTMALRELAELMTNKALHIQFEAYDVQDDIPFQTQLAFYRIAQESLSNVIKYAQANHVIVQVSQHNQDLSLTIEDNGIGFDEDAVNYGLGIRNMKNRARLINGRLVVSSKRNAGTTVTVECNV</sequence>